<dbReference type="InterPro" id="IPR023081">
    <property type="entry name" value="Cell_div_FtsB"/>
</dbReference>
<keyword evidence="6" id="KW-0131">Cell cycle</keyword>
<keyword evidence="1" id="KW-1003">Cell membrane</keyword>
<sequence length="109" mass="12535">MFWRRLLIGLSLALNVVLLYRLVWSDQGMVAYKTLKQQCTAMEARLKDLDTRNLALSREIRLLQADGKYVEKMIRKRLNFVKDNEILYIFPETQAEAATPGAGSDEGKN</sequence>
<keyword evidence="9" id="KW-1185">Reference proteome</keyword>
<proteinExistence type="predicted"/>
<keyword evidence="5" id="KW-0472">Membrane</keyword>
<reference evidence="8 9" key="1">
    <citation type="submission" date="2019-08" db="EMBL/GenBank/DDBJ databases">
        <authorList>
            <person name="Luo N."/>
        </authorList>
    </citation>
    <scope>NUCLEOTIDE SEQUENCE [LARGE SCALE GENOMIC DNA]</scope>
    <source>
        <strain evidence="8 9">NCIMB 9442</strain>
    </source>
</reference>
<gene>
    <name evidence="8" type="ORF">FVW20_01700</name>
</gene>
<dbReference type="PANTHER" id="PTHR37485">
    <property type="entry name" value="CELL DIVISION PROTEIN FTSB"/>
    <property type="match status" value="1"/>
</dbReference>
<keyword evidence="7" id="KW-0175">Coiled coil</keyword>
<dbReference type="Proteomes" id="UP001194469">
    <property type="component" value="Unassembled WGS sequence"/>
</dbReference>
<dbReference type="PANTHER" id="PTHR37485:SF1">
    <property type="entry name" value="CELL DIVISION PROTEIN FTSB"/>
    <property type="match status" value="1"/>
</dbReference>
<feature type="coiled-coil region" evidence="7">
    <location>
        <begin position="32"/>
        <end position="66"/>
    </location>
</feature>
<dbReference type="RefSeq" id="WP_012611557.1">
    <property type="nucleotide sequence ID" value="NZ_VRYY01000033.1"/>
</dbReference>
<dbReference type="Pfam" id="PF04977">
    <property type="entry name" value="DivIC"/>
    <property type="match status" value="1"/>
</dbReference>
<evidence type="ECO:0000256" key="4">
    <source>
        <dbReference type="ARBA" id="ARBA00022989"/>
    </source>
</evidence>
<comment type="caution">
    <text evidence="8">The sequence shown here is derived from an EMBL/GenBank/DDBJ whole genome shotgun (WGS) entry which is preliminary data.</text>
</comment>
<evidence type="ECO:0000256" key="2">
    <source>
        <dbReference type="ARBA" id="ARBA00022618"/>
    </source>
</evidence>
<accession>A0ABS0J022</accession>
<dbReference type="InterPro" id="IPR007060">
    <property type="entry name" value="FtsL/DivIC"/>
</dbReference>
<evidence type="ECO:0000256" key="3">
    <source>
        <dbReference type="ARBA" id="ARBA00022692"/>
    </source>
</evidence>
<evidence type="ECO:0000256" key="6">
    <source>
        <dbReference type="ARBA" id="ARBA00023306"/>
    </source>
</evidence>
<evidence type="ECO:0000313" key="8">
    <source>
        <dbReference type="EMBL" id="MBG3875770.1"/>
    </source>
</evidence>
<name>A0ABS0J022_9BACT</name>
<keyword evidence="2" id="KW-0132">Cell division</keyword>
<keyword evidence="4" id="KW-1133">Transmembrane helix</keyword>
<organism evidence="8 9">
    <name type="scientific">Nitratidesulfovibrio oxamicus</name>
    <dbReference type="NCBI Taxonomy" id="32016"/>
    <lineage>
        <taxon>Bacteria</taxon>
        <taxon>Pseudomonadati</taxon>
        <taxon>Thermodesulfobacteriota</taxon>
        <taxon>Desulfovibrionia</taxon>
        <taxon>Desulfovibrionales</taxon>
        <taxon>Desulfovibrionaceae</taxon>
        <taxon>Nitratidesulfovibrio</taxon>
    </lineage>
</organism>
<protein>
    <submittedName>
        <fullName evidence="8">Septum formation initiator family protein</fullName>
    </submittedName>
</protein>
<dbReference type="EMBL" id="VRYY01000033">
    <property type="protein sequence ID" value="MBG3875770.1"/>
    <property type="molecule type" value="Genomic_DNA"/>
</dbReference>
<keyword evidence="3" id="KW-0812">Transmembrane</keyword>
<evidence type="ECO:0000256" key="1">
    <source>
        <dbReference type="ARBA" id="ARBA00022475"/>
    </source>
</evidence>
<evidence type="ECO:0000256" key="7">
    <source>
        <dbReference type="SAM" id="Coils"/>
    </source>
</evidence>
<evidence type="ECO:0000256" key="5">
    <source>
        <dbReference type="ARBA" id="ARBA00023136"/>
    </source>
</evidence>
<evidence type="ECO:0000313" key="9">
    <source>
        <dbReference type="Proteomes" id="UP001194469"/>
    </source>
</evidence>